<reference evidence="1" key="1">
    <citation type="journal article" date="2023" name="Mol. Biol. Evol.">
        <title>Third-Generation Sequencing Reveals the Adaptive Role of the Epigenome in Three Deep-Sea Polychaetes.</title>
        <authorList>
            <person name="Perez M."/>
            <person name="Aroh O."/>
            <person name="Sun Y."/>
            <person name="Lan Y."/>
            <person name="Juniper S.K."/>
            <person name="Young C.R."/>
            <person name="Angers B."/>
            <person name="Qian P.Y."/>
        </authorList>
    </citation>
    <scope>NUCLEOTIDE SEQUENCE</scope>
    <source>
        <strain evidence="1">R07B-5</strain>
    </source>
</reference>
<evidence type="ECO:0000313" key="1">
    <source>
        <dbReference type="EMBL" id="KAK2191675.1"/>
    </source>
</evidence>
<organism evidence="1 2">
    <name type="scientific">Ridgeia piscesae</name>
    <name type="common">Tubeworm</name>
    <dbReference type="NCBI Taxonomy" id="27915"/>
    <lineage>
        <taxon>Eukaryota</taxon>
        <taxon>Metazoa</taxon>
        <taxon>Spiralia</taxon>
        <taxon>Lophotrochozoa</taxon>
        <taxon>Annelida</taxon>
        <taxon>Polychaeta</taxon>
        <taxon>Sedentaria</taxon>
        <taxon>Canalipalpata</taxon>
        <taxon>Sabellida</taxon>
        <taxon>Siboglinidae</taxon>
        <taxon>Ridgeia</taxon>
    </lineage>
</organism>
<protein>
    <submittedName>
        <fullName evidence="1">Uncharacterized protein</fullName>
    </submittedName>
</protein>
<dbReference type="AlphaFoldDB" id="A0AAD9PBE2"/>
<accession>A0AAD9PBE2</accession>
<gene>
    <name evidence="1" type="ORF">NP493_48g06004</name>
</gene>
<dbReference type="EMBL" id="JAODUO010000048">
    <property type="protein sequence ID" value="KAK2191675.1"/>
    <property type="molecule type" value="Genomic_DNA"/>
</dbReference>
<keyword evidence="2" id="KW-1185">Reference proteome</keyword>
<dbReference type="Proteomes" id="UP001209878">
    <property type="component" value="Unassembled WGS sequence"/>
</dbReference>
<name>A0AAD9PBE2_RIDPI</name>
<comment type="caution">
    <text evidence="1">The sequence shown here is derived from an EMBL/GenBank/DDBJ whole genome shotgun (WGS) entry which is preliminary data.</text>
</comment>
<evidence type="ECO:0000313" key="2">
    <source>
        <dbReference type="Proteomes" id="UP001209878"/>
    </source>
</evidence>
<proteinExistence type="predicted"/>
<sequence length="144" mass="15426">MVVLVQTPVDVVQRPVVTLQPWLIRTQVGGYTAVSQTDHGTVLLRVQAWAANTLAIWDEAIVRPALVGTADVANVATLQIDPVILLYLGQHGQEAVHLVGTAVVTRDVTVAVDVRQTAVDHHVGRIRVNGVVGETVAGNTWTTE</sequence>